<dbReference type="OrthoDB" id="199771at2759"/>
<evidence type="ECO:0000256" key="3">
    <source>
        <dbReference type="SAM" id="MobiDB-lite"/>
    </source>
</evidence>
<dbReference type="Pfam" id="PF26292">
    <property type="entry name" value="PUA_elF2D"/>
    <property type="match status" value="1"/>
</dbReference>
<dbReference type="Proteomes" id="UP000242146">
    <property type="component" value="Unassembled WGS sequence"/>
</dbReference>
<dbReference type="EMBL" id="MCGT01000023">
    <property type="protein sequence ID" value="ORX50552.1"/>
    <property type="molecule type" value="Genomic_DNA"/>
</dbReference>
<evidence type="ECO:0000256" key="1">
    <source>
        <dbReference type="ARBA" id="ARBA00010359"/>
    </source>
</evidence>
<reference evidence="6 7" key="1">
    <citation type="submission" date="2016-07" db="EMBL/GenBank/DDBJ databases">
        <title>Pervasive Adenine N6-methylation of Active Genes in Fungi.</title>
        <authorList>
            <consortium name="DOE Joint Genome Institute"/>
            <person name="Mondo S.J."/>
            <person name="Dannebaum R.O."/>
            <person name="Kuo R.C."/>
            <person name="Labutti K."/>
            <person name="Haridas S."/>
            <person name="Kuo A."/>
            <person name="Salamov A."/>
            <person name="Ahrendt S.R."/>
            <person name="Lipzen A."/>
            <person name="Sullivan W."/>
            <person name="Andreopoulos W.B."/>
            <person name="Clum A."/>
            <person name="Lindquist E."/>
            <person name="Daum C."/>
            <person name="Ramamoorthy G.K."/>
            <person name="Gryganskyi A."/>
            <person name="Culley D."/>
            <person name="Magnuson J.K."/>
            <person name="James T.Y."/>
            <person name="O'Malley M.A."/>
            <person name="Stajich J.E."/>
            <person name="Spatafora J.W."/>
            <person name="Visel A."/>
            <person name="Grigoriev I.V."/>
        </authorList>
    </citation>
    <scope>NUCLEOTIDE SEQUENCE [LARGE SCALE GENOMIC DNA]</scope>
    <source>
        <strain evidence="6 7">NRRL 3301</strain>
    </source>
</reference>
<dbReference type="Gene3D" id="3.30.780.10">
    <property type="entry name" value="SUI1-like domain"/>
    <property type="match status" value="1"/>
</dbReference>
<evidence type="ECO:0008006" key="8">
    <source>
        <dbReference type="Google" id="ProtNLM"/>
    </source>
</evidence>
<organism evidence="6 7">
    <name type="scientific">Hesseltinella vesiculosa</name>
    <dbReference type="NCBI Taxonomy" id="101127"/>
    <lineage>
        <taxon>Eukaryota</taxon>
        <taxon>Fungi</taxon>
        <taxon>Fungi incertae sedis</taxon>
        <taxon>Mucoromycota</taxon>
        <taxon>Mucoromycotina</taxon>
        <taxon>Mucoromycetes</taxon>
        <taxon>Mucorales</taxon>
        <taxon>Cunninghamellaceae</taxon>
        <taxon>Hesseltinella</taxon>
    </lineage>
</organism>
<evidence type="ECO:0000313" key="6">
    <source>
        <dbReference type="EMBL" id="ORX50552.1"/>
    </source>
</evidence>
<dbReference type="InterPro" id="IPR004521">
    <property type="entry name" value="Uncharacterised_CHP00451"/>
</dbReference>
<dbReference type="PROSITE" id="PS51925">
    <property type="entry name" value="SWIB_MDM2"/>
    <property type="match status" value="1"/>
</dbReference>
<dbReference type="SUPFAM" id="SSF55159">
    <property type="entry name" value="eIF1-like"/>
    <property type="match status" value="1"/>
</dbReference>
<dbReference type="Pfam" id="PF25304">
    <property type="entry name" value="WHD_eIF2D"/>
    <property type="match status" value="1"/>
</dbReference>
<dbReference type="Pfam" id="PF01253">
    <property type="entry name" value="SUI1"/>
    <property type="match status" value="1"/>
</dbReference>
<comment type="similarity">
    <text evidence="1">Belongs to the eIF2D family.</text>
</comment>
<dbReference type="CDD" id="cd11608">
    <property type="entry name" value="eIF2D_C"/>
    <property type="match status" value="1"/>
</dbReference>
<dbReference type="PROSITE" id="PS50890">
    <property type="entry name" value="PUA"/>
    <property type="match status" value="1"/>
</dbReference>
<dbReference type="InterPro" id="IPR039757">
    <property type="entry name" value="EIF2D"/>
</dbReference>
<dbReference type="InterPro" id="IPR003121">
    <property type="entry name" value="SWIB_MDM2_domain"/>
</dbReference>
<dbReference type="InterPro" id="IPR036885">
    <property type="entry name" value="SWIB_MDM2_dom_sf"/>
</dbReference>
<feature type="domain" description="DM2" evidence="5">
    <location>
        <begin position="390"/>
        <end position="474"/>
    </location>
</feature>
<gene>
    <name evidence="6" type="ORF">DM01DRAFT_1096375</name>
</gene>
<dbReference type="InterPro" id="IPR039759">
    <property type="entry name" value="eIF2D_SUI1"/>
</dbReference>
<comment type="caution">
    <text evidence="6">The sequence shown here is derived from an EMBL/GenBank/DDBJ whole genome shotgun (WGS) entry which is preliminary data.</text>
</comment>
<proteinExistence type="inferred from homology"/>
<evidence type="ECO:0000259" key="5">
    <source>
        <dbReference type="PROSITE" id="PS51925"/>
    </source>
</evidence>
<dbReference type="InterPro" id="IPR048248">
    <property type="entry name" value="PUA_eIF2d-like"/>
</dbReference>
<protein>
    <recommendedName>
        <fullName evidence="8">Eukaryotic translation initiation factor SUI1 family protein</fullName>
    </recommendedName>
</protein>
<keyword evidence="2" id="KW-0963">Cytoplasm</keyword>
<dbReference type="PANTHER" id="PTHR12217">
    <property type="entry name" value="EUKARYOTIC TRANSLATION INITIATION FACTOR 2D"/>
    <property type="match status" value="1"/>
</dbReference>
<dbReference type="AlphaFoldDB" id="A0A1X2GCF7"/>
<dbReference type="InterPro" id="IPR057429">
    <property type="entry name" value="WH_eIF2D"/>
</dbReference>
<dbReference type="GO" id="GO:0003743">
    <property type="term" value="F:translation initiation factor activity"/>
    <property type="evidence" value="ECO:0007669"/>
    <property type="project" value="InterPro"/>
</dbReference>
<dbReference type="InterPro" id="IPR058886">
    <property type="entry name" value="SWIB_eIF2D"/>
</dbReference>
<dbReference type="SUPFAM" id="SSF47592">
    <property type="entry name" value="SWIB/MDM2 domain"/>
    <property type="match status" value="1"/>
</dbReference>
<keyword evidence="7" id="KW-1185">Reference proteome</keyword>
<dbReference type="STRING" id="101127.A0A1X2GCF7"/>
<dbReference type="SUPFAM" id="SSF88697">
    <property type="entry name" value="PUA domain-like"/>
    <property type="match status" value="1"/>
</dbReference>
<dbReference type="InterPro" id="IPR001950">
    <property type="entry name" value="SUI1"/>
</dbReference>
<evidence type="ECO:0000256" key="2">
    <source>
        <dbReference type="ARBA" id="ARBA00022490"/>
    </source>
</evidence>
<evidence type="ECO:0000313" key="7">
    <source>
        <dbReference type="Proteomes" id="UP000242146"/>
    </source>
</evidence>
<dbReference type="Pfam" id="PF26291">
    <property type="entry name" value="SWIB_eIF2D"/>
    <property type="match status" value="1"/>
</dbReference>
<dbReference type="FunFam" id="3.30.780.10:FF:000008">
    <property type="entry name" value="eukaryotic translation initiation factor 2D"/>
    <property type="match status" value="1"/>
</dbReference>
<name>A0A1X2GCF7_9FUNG</name>
<dbReference type="PANTHER" id="PTHR12217:SF4">
    <property type="entry name" value="EUKARYOTIC TRANSLATION INITIATION FACTOR 2D"/>
    <property type="match status" value="1"/>
</dbReference>
<feature type="domain" description="SUI1" evidence="4">
    <location>
        <begin position="498"/>
        <end position="574"/>
    </location>
</feature>
<dbReference type="Gene3D" id="3.10.400.20">
    <property type="match status" value="1"/>
</dbReference>
<dbReference type="GO" id="GO:0001731">
    <property type="term" value="P:formation of translation preinitiation complex"/>
    <property type="evidence" value="ECO:0007669"/>
    <property type="project" value="InterPro"/>
</dbReference>
<dbReference type="GO" id="GO:0003723">
    <property type="term" value="F:RNA binding"/>
    <property type="evidence" value="ECO:0007669"/>
    <property type="project" value="InterPro"/>
</dbReference>
<feature type="region of interest" description="Disordered" evidence="3">
    <location>
        <begin position="211"/>
        <end position="248"/>
    </location>
</feature>
<dbReference type="InterPro" id="IPR015947">
    <property type="entry name" value="PUA-like_sf"/>
</dbReference>
<dbReference type="NCBIfam" id="TIGR00451">
    <property type="entry name" value="unchar_dom_2"/>
    <property type="match status" value="1"/>
</dbReference>
<feature type="region of interest" description="Disordered" evidence="3">
    <location>
        <begin position="42"/>
        <end position="61"/>
    </location>
</feature>
<dbReference type="Pfam" id="PF17832">
    <property type="entry name" value="Pre-PUA"/>
    <property type="match status" value="1"/>
</dbReference>
<accession>A0A1X2GCF7</accession>
<dbReference type="PROSITE" id="PS50296">
    <property type="entry name" value="SUI1"/>
    <property type="match status" value="1"/>
</dbReference>
<dbReference type="InterPro" id="IPR036877">
    <property type="entry name" value="SUI1_dom_sf"/>
</dbReference>
<sequence length="592" mass="65923">MFKKPIATLKSFSPLRSSDKRRFQNEIYEAYPALKALKIQEQEQINQQNQQDQQPEAPSDTLEATIPAPAALFPDTVKVAKFVSHCKQPGTVYVADNNPLWFKTIDGPPIPTVYSMWQFPTMLPTLYTWGPVIEKLMEGADLMIPGLVGEVPVLQQGDLVAITIRGYKYPLAIGTMALPSADIKVRSGMKGKAVLILHVYHDSLWSMGDKTEPPALSTAEAQEDADTIDPSQALEATPTKEPAAPKKEVARKAYSVQEIDDILKEALVQGLLYKLTKEKAIDILPISTSSLYTAYILPSRPRGMDPDVDIKKSSWKKVQKFIKAMEKLGMLKVKEQRGESNVTSINWSHESFKGVERYKTIEIHPVETSASNNAQEEASGGSGTVQVIDYYKPHQAGTIALFEAVKRSKNDYYNLQQVRQVVLDYIQQEKLIHPSNPKKIKIDAVLTDAILNKDEYNTVDHLGRDQIIQRLVAKLQPFHNVIVPNKEGVMKKGAPKSIEIVQEVRQGRKTMTKVSGMETFGVDIDDLCKELTKLCASSATSNAIVGTSPKAPLYEVLVQGPQIKHVSELLLRKGIPKKFIMVHDKTAKKGKK</sequence>
<dbReference type="InterPro" id="IPR041366">
    <property type="entry name" value="Pre-PUA"/>
</dbReference>
<dbReference type="CDD" id="cd21156">
    <property type="entry name" value="PUA_eIF2d-like"/>
    <property type="match status" value="1"/>
</dbReference>
<feature type="compositionally biased region" description="Low complexity" evidence="3">
    <location>
        <begin position="42"/>
        <end position="54"/>
    </location>
</feature>
<evidence type="ECO:0000259" key="4">
    <source>
        <dbReference type="PROSITE" id="PS50296"/>
    </source>
</evidence>